<sequence>MIKTLHKIPRNLINYPYIIFQGTDEIIFIIDIAEFARVSPDAMVMKIWN</sequence>
<dbReference type="AlphaFoldDB" id="A0A2P2JNL9"/>
<organism evidence="1">
    <name type="scientific">Rhizophora mucronata</name>
    <name type="common">Asiatic mangrove</name>
    <dbReference type="NCBI Taxonomy" id="61149"/>
    <lineage>
        <taxon>Eukaryota</taxon>
        <taxon>Viridiplantae</taxon>
        <taxon>Streptophyta</taxon>
        <taxon>Embryophyta</taxon>
        <taxon>Tracheophyta</taxon>
        <taxon>Spermatophyta</taxon>
        <taxon>Magnoliopsida</taxon>
        <taxon>eudicotyledons</taxon>
        <taxon>Gunneridae</taxon>
        <taxon>Pentapetalae</taxon>
        <taxon>rosids</taxon>
        <taxon>fabids</taxon>
        <taxon>Malpighiales</taxon>
        <taxon>Rhizophoraceae</taxon>
        <taxon>Rhizophora</taxon>
    </lineage>
</organism>
<accession>A0A2P2JNL9</accession>
<protein>
    <submittedName>
        <fullName evidence="1">Uncharacterized protein</fullName>
    </submittedName>
</protein>
<proteinExistence type="predicted"/>
<reference evidence="1" key="1">
    <citation type="submission" date="2018-02" db="EMBL/GenBank/DDBJ databases">
        <title>Rhizophora mucronata_Transcriptome.</title>
        <authorList>
            <person name="Meera S.P."/>
            <person name="Sreeshan A."/>
            <person name="Augustine A."/>
        </authorList>
    </citation>
    <scope>NUCLEOTIDE SEQUENCE</scope>
    <source>
        <tissue evidence="1">Leaf</tissue>
    </source>
</reference>
<name>A0A2P2JNL9_RHIMU</name>
<dbReference type="EMBL" id="GGEC01014595">
    <property type="protein sequence ID" value="MBW95078.1"/>
    <property type="molecule type" value="Transcribed_RNA"/>
</dbReference>
<evidence type="ECO:0000313" key="1">
    <source>
        <dbReference type="EMBL" id="MBW95078.1"/>
    </source>
</evidence>